<dbReference type="Pfam" id="PF13516">
    <property type="entry name" value="LRR_6"/>
    <property type="match status" value="4"/>
</dbReference>
<name>A0ABR1B9D1_POLSC</name>
<dbReference type="Gene3D" id="3.80.10.10">
    <property type="entry name" value="Ribonuclease Inhibitor"/>
    <property type="match status" value="1"/>
</dbReference>
<proteinExistence type="predicted"/>
<dbReference type="PANTHER" id="PTHR24107">
    <property type="entry name" value="YNEIN REGULATORY COMPLEX SUBUNIT 5"/>
    <property type="match status" value="1"/>
</dbReference>
<gene>
    <name evidence="4" type="ORF">RUM44_001050</name>
</gene>
<evidence type="ECO:0000256" key="1">
    <source>
        <dbReference type="ARBA" id="ARBA00004245"/>
    </source>
</evidence>
<reference evidence="4 5" key="1">
    <citation type="submission" date="2023-09" db="EMBL/GenBank/DDBJ databases">
        <title>Genomes of two closely related lineages of the louse Polyplax serrata with different host specificities.</title>
        <authorList>
            <person name="Martinu J."/>
            <person name="Tarabai H."/>
            <person name="Stefka J."/>
            <person name="Hypsa V."/>
        </authorList>
    </citation>
    <scope>NUCLEOTIDE SEQUENCE [LARGE SCALE GENOMIC DNA]</scope>
    <source>
        <strain evidence="4">98ZLc_SE</strain>
    </source>
</reference>
<evidence type="ECO:0000256" key="3">
    <source>
        <dbReference type="ARBA" id="ARBA00023212"/>
    </source>
</evidence>
<dbReference type="InterPro" id="IPR052410">
    <property type="entry name" value="DRC5"/>
</dbReference>
<accession>A0ABR1B9D1</accession>
<evidence type="ECO:0008006" key="6">
    <source>
        <dbReference type="Google" id="ProtNLM"/>
    </source>
</evidence>
<dbReference type="InterPro" id="IPR032675">
    <property type="entry name" value="LRR_dom_sf"/>
</dbReference>
<evidence type="ECO:0000256" key="2">
    <source>
        <dbReference type="ARBA" id="ARBA00022490"/>
    </source>
</evidence>
<comment type="caution">
    <text evidence="4">The sequence shown here is derived from an EMBL/GenBank/DDBJ whole genome shotgun (WGS) entry which is preliminary data.</text>
</comment>
<keyword evidence="5" id="KW-1185">Reference proteome</keyword>
<sequence>MKTPHTINSNYFKEYFPSDVSQVIIPDCYRNVKSEDQTWDEFCPVRLTEQCVAVLVKNFKKRVVLQELPLWDRNRMLETLPTDLPLPLVVKHIDDGIYWERKVKDRWKGEANYCQDYDFNWKRMFLEKHMEEAIEAMTPEGYDIEAVLLLCGLTRDYIKRLNIRELQAKQVSRFQAAPEDGDEEAAFAPPLNEHIDLEPIIKNLIHLTELHIQFGLRNVGSSYDSYYFQFTLDDCRNLGKGINQAQNLKLLRVHSCNLDDDKVLALLSNMDRNESLESIDFSNCILKDDGASAVAKYMMNRSNLTKLNLSNNLIGEVGISALAFVLTQPQCCPLEYLNVRCNAFGDGGLKFLASALVRERPVLRNLNVACCNLGEESGIYMGEVLNRNTLLTDLDMSNNHLNEEGGRALQMAIEGSKTILNLDLRATGIPEEALDAIKNVLFFNRIRSLKGERGVQREIRLAAKRIEDERLRLERLAWEEARAAEEAALKAAAEAARAAAEDDD</sequence>
<comment type="subcellular location">
    <subcellularLocation>
        <location evidence="1">Cytoplasm</location>
        <location evidence="1">Cytoskeleton</location>
    </subcellularLocation>
</comment>
<dbReference type="EMBL" id="JAWJWF010000003">
    <property type="protein sequence ID" value="KAK6635796.1"/>
    <property type="molecule type" value="Genomic_DNA"/>
</dbReference>
<evidence type="ECO:0000313" key="4">
    <source>
        <dbReference type="EMBL" id="KAK6635796.1"/>
    </source>
</evidence>
<keyword evidence="2" id="KW-0963">Cytoplasm</keyword>
<organism evidence="4 5">
    <name type="scientific">Polyplax serrata</name>
    <name type="common">Common mouse louse</name>
    <dbReference type="NCBI Taxonomy" id="468196"/>
    <lineage>
        <taxon>Eukaryota</taxon>
        <taxon>Metazoa</taxon>
        <taxon>Ecdysozoa</taxon>
        <taxon>Arthropoda</taxon>
        <taxon>Hexapoda</taxon>
        <taxon>Insecta</taxon>
        <taxon>Pterygota</taxon>
        <taxon>Neoptera</taxon>
        <taxon>Paraneoptera</taxon>
        <taxon>Psocodea</taxon>
        <taxon>Troctomorpha</taxon>
        <taxon>Phthiraptera</taxon>
        <taxon>Anoplura</taxon>
        <taxon>Polyplacidae</taxon>
        <taxon>Polyplax</taxon>
    </lineage>
</organism>
<dbReference type="InterPro" id="IPR001611">
    <property type="entry name" value="Leu-rich_rpt"/>
</dbReference>
<dbReference type="PANTHER" id="PTHR24107:SF20">
    <property type="entry name" value="DYNEIN REGULATORY COMPLEX SUBUNIT 5"/>
    <property type="match status" value="1"/>
</dbReference>
<dbReference type="PROSITE" id="PS51450">
    <property type="entry name" value="LRR"/>
    <property type="match status" value="1"/>
</dbReference>
<protein>
    <recommendedName>
        <fullName evidence="6">T-complex-associated testis-expressed protein 1</fullName>
    </recommendedName>
</protein>
<evidence type="ECO:0000313" key="5">
    <source>
        <dbReference type="Proteomes" id="UP001359485"/>
    </source>
</evidence>
<dbReference type="Proteomes" id="UP001359485">
    <property type="component" value="Unassembled WGS sequence"/>
</dbReference>
<keyword evidence="3" id="KW-0206">Cytoskeleton</keyword>
<dbReference type="SMART" id="SM00368">
    <property type="entry name" value="LRR_RI"/>
    <property type="match status" value="6"/>
</dbReference>
<dbReference type="SUPFAM" id="SSF52047">
    <property type="entry name" value="RNI-like"/>
    <property type="match status" value="1"/>
</dbReference>